<dbReference type="RefSeq" id="WP_125654070.1">
    <property type="nucleotide sequence ID" value="NZ_AP019308.1"/>
</dbReference>
<evidence type="ECO:0000313" key="1">
    <source>
        <dbReference type="EMBL" id="BBH19608.1"/>
    </source>
</evidence>
<dbReference type="Gene3D" id="3.40.30.10">
    <property type="entry name" value="Glutaredoxin"/>
    <property type="match status" value="1"/>
</dbReference>
<name>A0A3G9J739_9BACL</name>
<protein>
    <submittedName>
        <fullName evidence="1">General stress protein</fullName>
    </submittedName>
</protein>
<dbReference type="OrthoDB" id="677051at2"/>
<accession>A0A3G9J739</accession>
<dbReference type="KEGG" id="pbk:Back11_09530"/>
<sequence>MERIVPMTSVQQWEEAYAASLHRPLFIFKHSTSCSISSGALDELLNWIEDAGGIFLDVVLVNVIENRVVSDLISEQLAIKHESPQVILLENRTVIWHASHWSITYSTLDDHLRTHCEK</sequence>
<keyword evidence="2" id="KW-1185">Reference proteome</keyword>
<proteinExistence type="predicted"/>
<dbReference type="Pfam" id="PF11009">
    <property type="entry name" value="BrxC"/>
    <property type="match status" value="1"/>
</dbReference>
<dbReference type="AlphaFoldDB" id="A0A3G9J739"/>
<dbReference type="NCBIfam" id="TIGR04019">
    <property type="entry name" value="B_thiol_YtxJ"/>
    <property type="match status" value="1"/>
</dbReference>
<gene>
    <name evidence="1" type="ORF">Back11_09530</name>
</gene>
<evidence type="ECO:0000313" key="2">
    <source>
        <dbReference type="Proteomes" id="UP000275368"/>
    </source>
</evidence>
<reference evidence="1 2" key="1">
    <citation type="submission" date="2018-11" db="EMBL/GenBank/DDBJ databases">
        <title>Complete genome sequence of Paenibacillus baekrokdamisoli strain KCTC 33723.</title>
        <authorList>
            <person name="Kang S.W."/>
            <person name="Lee K.C."/>
            <person name="Kim K.K."/>
            <person name="Kim J.S."/>
            <person name="Kim D.S."/>
            <person name="Ko S.H."/>
            <person name="Yang S.H."/>
            <person name="Lee J.S."/>
        </authorList>
    </citation>
    <scope>NUCLEOTIDE SEQUENCE [LARGE SCALE GENOMIC DNA]</scope>
    <source>
        <strain evidence="1 2">KCTC 33723</strain>
    </source>
</reference>
<dbReference type="InterPro" id="IPR022551">
    <property type="entry name" value="BrxC"/>
</dbReference>
<organism evidence="1 2">
    <name type="scientific">Paenibacillus baekrokdamisoli</name>
    <dbReference type="NCBI Taxonomy" id="1712516"/>
    <lineage>
        <taxon>Bacteria</taxon>
        <taxon>Bacillati</taxon>
        <taxon>Bacillota</taxon>
        <taxon>Bacilli</taxon>
        <taxon>Bacillales</taxon>
        <taxon>Paenibacillaceae</taxon>
        <taxon>Paenibacillus</taxon>
    </lineage>
</organism>
<dbReference type="Proteomes" id="UP000275368">
    <property type="component" value="Chromosome"/>
</dbReference>
<dbReference type="EMBL" id="AP019308">
    <property type="protein sequence ID" value="BBH19608.1"/>
    <property type="molecule type" value="Genomic_DNA"/>
</dbReference>